<dbReference type="InterPro" id="IPR001036">
    <property type="entry name" value="Acrflvin-R"/>
</dbReference>
<dbReference type="Gene3D" id="3.30.2090.10">
    <property type="entry name" value="Multidrug efflux transporter AcrB TolC docking domain, DN and DC subdomains"/>
    <property type="match status" value="2"/>
</dbReference>
<evidence type="ECO:0000313" key="3">
    <source>
        <dbReference type="Proteomes" id="UP001302274"/>
    </source>
</evidence>
<dbReference type="InterPro" id="IPR027463">
    <property type="entry name" value="AcrB_DN_DC_subdom"/>
</dbReference>
<feature type="transmembrane region" description="Helical" evidence="1">
    <location>
        <begin position="956"/>
        <end position="973"/>
    </location>
</feature>
<dbReference type="SUPFAM" id="SSF82866">
    <property type="entry name" value="Multidrug efflux transporter AcrB transmembrane domain"/>
    <property type="match status" value="2"/>
</dbReference>
<feature type="transmembrane region" description="Helical" evidence="1">
    <location>
        <begin position="377"/>
        <end position="401"/>
    </location>
</feature>
<dbReference type="Gene3D" id="3.30.70.1440">
    <property type="entry name" value="Multidrug efflux transporter AcrB pore domain"/>
    <property type="match status" value="1"/>
</dbReference>
<feature type="transmembrane region" description="Helical" evidence="1">
    <location>
        <begin position="985"/>
        <end position="1011"/>
    </location>
</feature>
<comment type="caution">
    <text evidence="2">The sequence shown here is derived from an EMBL/GenBank/DDBJ whole genome shotgun (WGS) entry which is preliminary data.</text>
</comment>
<feature type="transmembrane region" description="Helical" evidence="1">
    <location>
        <begin position="12"/>
        <end position="29"/>
    </location>
</feature>
<sequence>MNLIDLSIRRPVFAWVLMFALIVFGAISLNKMAISQLPDVDFPIINVSVNYDGAAPEVVESELVDPIEEKLLAIEGVKEMRSSANQGQGSVTLEFDINRNVDVALQEVQSALSQLRLPEGVDPPIVRKKNPEEDPIIIIAVSGNADLKDMLAWSDRYLLDQLRFLPGVGEVTVGGFSDRNLRIWIDPKKLDQFELTITDVIDALKAQHVESAAGQFTEGQRELRVRWLGEANAIEQVSKIRILKRGSDRVVGRKIYLGDVAEVKDGLSDIRRLARVNGTSAIGVQIRKQRGVNEVQVAETVKKKLEAIKGSFPKGYNYQIIVDYTKSTEATVGLTIEKLWVAAGITIVICFLFLGSLQAAFNILFSIPTSIVGTFTIIYFAGFTLNLFTLLALTLSISIVVDDAIMLLENIIRHYRMGKDSQTAASDGAKEVLPAAIAATMAVVAVFLPVVFMDGIIGKFFLQFGVTMCACVLLSLLEAVTITPMRAAALLSSEPEVSKFEHYLDELFDKVNDRYREWLRVTLEWKWTVLISSIAFFALSLVLIMRVRQEFVPMQDQDLIIMTAMAKPGTSLDATSALGLKVEEIIKQNPNIAGYLISVGGFGGPGSSVNQMAIPIVLKPRSERKIGHLVIMDQLRDAFKNVKGVRVMLRDNSARNLSSGRQNPIGINLRGPDLNVLDEKSKLLMKRLEDEKLGVDMDTDYRTGIPELILTPNREAMADRGVTVEQVGSILSSGIGSTRQGRFTMDNKRYDIRFKIKDEMIRSPEDFKHLYVRNNMGILVPFSEIVTITEGKTIQGISRVNRQRAISVFGNLAPGLSQSKVLDRTKEIAEEILPPGYSYALEGASAGFTSSFESLSSALSVGILVAYLILAVQFNSFIHPFTVLVALPFSVSGALVALWMFGASVNLFSFIGLIVLMGIAKKNSIMLVEFSNQVREATKKPVFEALLEACPVRLRPILMTSAATVAAATPLVIGHSMGAETRLPMGLAIIGGTIVSTILTLFVVPALYLILSPLEKKAKVSKRKVKAEVAG</sequence>
<dbReference type="Gene3D" id="3.30.70.1320">
    <property type="entry name" value="Multidrug efflux transporter AcrB pore domain like"/>
    <property type="match status" value="1"/>
</dbReference>
<feature type="transmembrane region" description="Helical" evidence="1">
    <location>
        <begin position="525"/>
        <end position="545"/>
    </location>
</feature>
<dbReference type="PRINTS" id="PR00702">
    <property type="entry name" value="ACRIFLAVINRP"/>
</dbReference>
<evidence type="ECO:0000313" key="2">
    <source>
        <dbReference type="EMBL" id="MEA9355761.1"/>
    </source>
</evidence>
<feature type="transmembrane region" description="Helical" evidence="1">
    <location>
        <begin position="339"/>
        <end position="365"/>
    </location>
</feature>
<dbReference type="SUPFAM" id="SSF82714">
    <property type="entry name" value="Multidrug efflux transporter AcrB TolC docking domain, DN and DC subdomains"/>
    <property type="match status" value="2"/>
</dbReference>
<keyword evidence="1" id="KW-0472">Membrane</keyword>
<dbReference type="SUPFAM" id="SSF82693">
    <property type="entry name" value="Multidrug efflux transporter AcrB pore domain, PN1, PN2, PC1 and PC2 subdomains"/>
    <property type="match status" value="3"/>
</dbReference>
<accession>A0ABU5VRS9</accession>
<dbReference type="Pfam" id="PF00873">
    <property type="entry name" value="ACR_tran"/>
    <property type="match status" value="1"/>
</dbReference>
<dbReference type="Gene3D" id="3.30.70.1430">
    <property type="entry name" value="Multidrug efflux transporter AcrB pore domain"/>
    <property type="match status" value="2"/>
</dbReference>
<gene>
    <name evidence="2" type="ORF">SHI21_06100</name>
</gene>
<evidence type="ECO:0000256" key="1">
    <source>
        <dbReference type="SAM" id="Phobius"/>
    </source>
</evidence>
<name>A0ABU5VRS9_9BACT</name>
<dbReference type="PANTHER" id="PTHR32063:SF0">
    <property type="entry name" value="SWARMING MOTILITY PROTEIN SWRC"/>
    <property type="match status" value="1"/>
</dbReference>
<feature type="transmembrane region" description="Helical" evidence="1">
    <location>
        <begin position="460"/>
        <end position="482"/>
    </location>
</feature>
<feature type="transmembrane region" description="Helical" evidence="1">
    <location>
        <begin position="858"/>
        <end position="878"/>
    </location>
</feature>
<dbReference type="Gene3D" id="1.20.1640.10">
    <property type="entry name" value="Multidrug efflux transporter AcrB transmembrane domain"/>
    <property type="match status" value="2"/>
</dbReference>
<keyword evidence="3" id="KW-1185">Reference proteome</keyword>
<reference evidence="2 3" key="1">
    <citation type="submission" date="2023-11" db="EMBL/GenBank/DDBJ databases">
        <title>A Novel Polar Bacteriovorax (B. antarcticus) Isolated from the Biocrust in Antarctica.</title>
        <authorList>
            <person name="Mun W."/>
            <person name="Choi S.Y."/>
            <person name="Mitchell R.J."/>
        </authorList>
    </citation>
    <scope>NUCLEOTIDE SEQUENCE [LARGE SCALE GENOMIC DNA]</scope>
    <source>
        <strain evidence="2 3">PP10</strain>
    </source>
</reference>
<organism evidence="2 3">
    <name type="scientific">Bacteriovorax antarcticus</name>
    <dbReference type="NCBI Taxonomy" id="3088717"/>
    <lineage>
        <taxon>Bacteria</taxon>
        <taxon>Pseudomonadati</taxon>
        <taxon>Bdellovibrionota</taxon>
        <taxon>Bacteriovoracia</taxon>
        <taxon>Bacteriovoracales</taxon>
        <taxon>Bacteriovoracaceae</taxon>
        <taxon>Bacteriovorax</taxon>
    </lineage>
</organism>
<keyword evidence="1" id="KW-1133">Transmembrane helix</keyword>
<proteinExistence type="predicted"/>
<dbReference type="PANTHER" id="PTHR32063">
    <property type="match status" value="1"/>
</dbReference>
<keyword evidence="1" id="KW-0812">Transmembrane</keyword>
<dbReference type="Proteomes" id="UP001302274">
    <property type="component" value="Unassembled WGS sequence"/>
</dbReference>
<feature type="transmembrane region" description="Helical" evidence="1">
    <location>
        <begin position="432"/>
        <end position="453"/>
    </location>
</feature>
<dbReference type="EMBL" id="JAYGJQ010000001">
    <property type="protein sequence ID" value="MEA9355761.1"/>
    <property type="molecule type" value="Genomic_DNA"/>
</dbReference>
<protein>
    <submittedName>
        <fullName evidence="2">Efflux RND transporter permease subunit</fullName>
    </submittedName>
</protein>
<dbReference type="RefSeq" id="WP_323575392.1">
    <property type="nucleotide sequence ID" value="NZ_JAYGJQ010000001.1"/>
</dbReference>
<feature type="transmembrane region" description="Helical" evidence="1">
    <location>
        <begin position="898"/>
        <end position="920"/>
    </location>
</feature>